<dbReference type="Proteomes" id="UP000805649">
    <property type="component" value="Unassembled WGS sequence"/>
</dbReference>
<evidence type="ECO:0000313" key="2">
    <source>
        <dbReference type="Proteomes" id="UP000805649"/>
    </source>
</evidence>
<comment type="caution">
    <text evidence="1">The sequence shown here is derived from an EMBL/GenBank/DDBJ whole genome shotgun (WGS) entry which is preliminary data.</text>
</comment>
<evidence type="ECO:0000313" key="1">
    <source>
        <dbReference type="EMBL" id="KAL0933123.1"/>
    </source>
</evidence>
<keyword evidence="2" id="KW-1185">Reference proteome</keyword>
<reference evidence="1 2" key="1">
    <citation type="journal article" date="2020" name="Phytopathology">
        <title>Genome Sequence Resources of Colletotrichum truncatum, C. plurivorum, C. musicola, and C. sojae: Four Species Pathogenic to Soybean (Glycine max).</title>
        <authorList>
            <person name="Rogerio F."/>
            <person name="Boufleur T.R."/>
            <person name="Ciampi-Guillardi M."/>
            <person name="Sukno S.A."/>
            <person name="Thon M.R."/>
            <person name="Massola Junior N.S."/>
            <person name="Baroncelli R."/>
        </authorList>
    </citation>
    <scope>NUCLEOTIDE SEQUENCE [LARGE SCALE GENOMIC DNA]</scope>
    <source>
        <strain evidence="1 2">CMES1059</strain>
    </source>
</reference>
<organism evidence="1 2">
    <name type="scientific">Colletotrichum truncatum</name>
    <name type="common">Anthracnose fungus</name>
    <name type="synonym">Colletotrichum capsici</name>
    <dbReference type="NCBI Taxonomy" id="5467"/>
    <lineage>
        <taxon>Eukaryota</taxon>
        <taxon>Fungi</taxon>
        <taxon>Dikarya</taxon>
        <taxon>Ascomycota</taxon>
        <taxon>Pezizomycotina</taxon>
        <taxon>Sordariomycetes</taxon>
        <taxon>Hypocreomycetidae</taxon>
        <taxon>Glomerellales</taxon>
        <taxon>Glomerellaceae</taxon>
        <taxon>Colletotrichum</taxon>
        <taxon>Colletotrichum truncatum species complex</taxon>
    </lineage>
</organism>
<accession>A0ACC3YMI5</accession>
<gene>
    <name evidence="1" type="ORF">CTRU02_212086</name>
</gene>
<name>A0ACC3YMI5_COLTU</name>
<protein>
    <submittedName>
        <fullName evidence="1">Uncharacterized protein</fullName>
    </submittedName>
</protein>
<dbReference type="EMBL" id="VUJX02000008">
    <property type="protein sequence ID" value="KAL0933123.1"/>
    <property type="molecule type" value="Genomic_DNA"/>
</dbReference>
<sequence length="276" mass="28640">MKTTQTLFAAAALLASTNAQQVPAVTPAPARYFFIYDSHPAGSLEASVVGYSSSSITRVETTYRVACPSANEACKKEGYYPVDITHSDGSHWAGTNTATAGLVKRWECNLGNFGNATLSDQYGWCTETTVSGSSTAVAEQQAVNTCFVEARSIVVAMTAGLEKFGSRTWWGTRDASYYLSFDSEKWNTETCKPFSSATPTGSPAKTTESGSPTRSSTDSASLPTEAGTASVTVAETGVVSGNVAPSGSAPPSGSGRMLTSMPLALGATVVGVMALI</sequence>
<proteinExistence type="predicted"/>